<dbReference type="GeneID" id="69970343"/>
<dbReference type="AlphaFoldDB" id="A0A0P0RCU4"/>
<keyword evidence="1" id="KW-0175">Coiled coil</keyword>
<sequence length="140" mass="16302">MKNGEHVRLWTVLTRVRQIRVERKRRLLNEARIEVERAAADAERKRATIALHDERRVEILLACRFPDRTASLWRTALHRHDARKIELEDALAAAVHVKQLTEAEVVYASGALQREMYGESDARKRSRRLKLLQKDSGTEV</sequence>
<evidence type="ECO:0000256" key="1">
    <source>
        <dbReference type="SAM" id="Coils"/>
    </source>
</evidence>
<dbReference type="KEGG" id="bcai:K788_0009090"/>
<dbReference type="RefSeq" id="WP_035989520.1">
    <property type="nucleotide sequence ID" value="NZ_CP012747.1"/>
</dbReference>
<dbReference type="Proteomes" id="UP000019146">
    <property type="component" value="Chromosome 2"/>
</dbReference>
<reference evidence="2 3" key="1">
    <citation type="journal article" date="2014" name="Genome Announc.">
        <title>Draft Genome Sequence of the Haloacid-Degrading Burkholderia caribensis Strain MBA4.</title>
        <authorList>
            <person name="Pan Y."/>
            <person name="Kong K.F."/>
            <person name="Tsang J.S."/>
        </authorList>
    </citation>
    <scope>NUCLEOTIDE SEQUENCE [LARGE SCALE GENOMIC DNA]</scope>
    <source>
        <strain evidence="2 3">MBA4</strain>
    </source>
</reference>
<feature type="coiled-coil region" evidence="1">
    <location>
        <begin position="21"/>
        <end position="48"/>
    </location>
</feature>
<name>A0A0P0RCU4_9BURK</name>
<protein>
    <submittedName>
        <fullName evidence="2">Cyclin pho80-like protein</fullName>
    </submittedName>
</protein>
<organism evidence="2 3">
    <name type="scientific">Paraburkholderia caribensis MBA4</name>
    <dbReference type="NCBI Taxonomy" id="1323664"/>
    <lineage>
        <taxon>Bacteria</taxon>
        <taxon>Pseudomonadati</taxon>
        <taxon>Pseudomonadota</taxon>
        <taxon>Betaproteobacteria</taxon>
        <taxon>Burkholderiales</taxon>
        <taxon>Burkholderiaceae</taxon>
        <taxon>Paraburkholderia</taxon>
    </lineage>
</organism>
<dbReference type="EMBL" id="CP012747">
    <property type="protein sequence ID" value="ALL66368.1"/>
    <property type="molecule type" value="Genomic_DNA"/>
</dbReference>
<proteinExistence type="predicted"/>
<accession>A0A0P0RCU4</accession>
<evidence type="ECO:0000313" key="2">
    <source>
        <dbReference type="EMBL" id="ALL66368.1"/>
    </source>
</evidence>
<evidence type="ECO:0000313" key="3">
    <source>
        <dbReference type="Proteomes" id="UP000019146"/>
    </source>
</evidence>
<gene>
    <name evidence="2" type="ORF">K788_0009090</name>
</gene>